<comment type="caution">
    <text evidence="2">The sequence shown here is derived from an EMBL/GenBank/DDBJ whole genome shotgun (WGS) entry which is preliminary data.</text>
</comment>
<accession>A0ABS5ZBB6</accession>
<feature type="signal peptide" evidence="1">
    <location>
        <begin position="1"/>
        <end position="21"/>
    </location>
</feature>
<evidence type="ECO:0000313" key="3">
    <source>
        <dbReference type="Proteomes" id="UP000690515"/>
    </source>
</evidence>
<evidence type="ECO:0000313" key="2">
    <source>
        <dbReference type="EMBL" id="MBU2711351.1"/>
    </source>
</evidence>
<reference evidence="2 3" key="1">
    <citation type="submission" date="2021-04" db="EMBL/GenBank/DDBJ databases">
        <authorList>
            <person name="Pira H."/>
            <person name="Risdian C."/>
            <person name="Wink J."/>
        </authorList>
    </citation>
    <scope>NUCLEOTIDE SEQUENCE [LARGE SCALE GENOMIC DNA]</scope>
    <source>
        <strain evidence="2 3">WH53</strain>
    </source>
</reference>
<organism evidence="2 3">
    <name type="scientific">Zooshikella harenae</name>
    <dbReference type="NCBI Taxonomy" id="2827238"/>
    <lineage>
        <taxon>Bacteria</taxon>
        <taxon>Pseudomonadati</taxon>
        <taxon>Pseudomonadota</taxon>
        <taxon>Gammaproteobacteria</taxon>
        <taxon>Oceanospirillales</taxon>
        <taxon>Zooshikellaceae</taxon>
        <taxon>Zooshikella</taxon>
    </lineage>
</organism>
<protein>
    <submittedName>
        <fullName evidence="2">Uncharacterized protein</fullName>
    </submittedName>
</protein>
<dbReference type="Proteomes" id="UP000690515">
    <property type="component" value="Unassembled WGS sequence"/>
</dbReference>
<proteinExistence type="predicted"/>
<dbReference type="RefSeq" id="WP_215819513.1">
    <property type="nucleotide sequence ID" value="NZ_JAGSOY010000018.1"/>
</dbReference>
<gene>
    <name evidence="2" type="ORF">KCG35_09785</name>
</gene>
<keyword evidence="1" id="KW-0732">Signal</keyword>
<sequence length="119" mass="13154">MKRIFFVALSSLAVSASIASAEGVSEGYAPVTLYGGFSIDKNELVTEAVYPCNADLYTTMVDTSKQPLELIVVKTNDGVDCRMMPYRHELRIKLPKVFNKEKGTLKAITSFTLKNKISK</sequence>
<keyword evidence="3" id="KW-1185">Reference proteome</keyword>
<feature type="chain" id="PRO_5045403489" evidence="1">
    <location>
        <begin position="22"/>
        <end position="119"/>
    </location>
</feature>
<evidence type="ECO:0000256" key="1">
    <source>
        <dbReference type="SAM" id="SignalP"/>
    </source>
</evidence>
<dbReference type="EMBL" id="JAGSOY010000018">
    <property type="protein sequence ID" value="MBU2711351.1"/>
    <property type="molecule type" value="Genomic_DNA"/>
</dbReference>
<name>A0ABS5ZBB6_9GAMM</name>